<evidence type="ECO:0000259" key="2">
    <source>
        <dbReference type="Pfam" id="PF03807"/>
    </source>
</evidence>
<evidence type="ECO:0000313" key="3">
    <source>
        <dbReference type="EMBL" id="QQR35159.1"/>
    </source>
</evidence>
<protein>
    <submittedName>
        <fullName evidence="3">NAD(P)-binding domain-containing protein</fullName>
    </submittedName>
</protein>
<reference evidence="3 4" key="1">
    <citation type="submission" date="2021-01" db="EMBL/GenBank/DDBJ databases">
        <title>Genome seq and assembly of Devosia sp. G19.</title>
        <authorList>
            <person name="Chhetri G."/>
        </authorList>
    </citation>
    <scope>NUCLEOTIDE SEQUENCE [LARGE SCALE GENOMIC DNA]</scope>
    <source>
        <strain evidence="3 4">G19</strain>
    </source>
</reference>
<dbReference type="InterPro" id="IPR028939">
    <property type="entry name" value="P5C_Rdtase_cat_N"/>
</dbReference>
<keyword evidence="1" id="KW-0560">Oxidoreductase</keyword>
<accession>A0ABX7BVQ9</accession>
<dbReference type="RefSeq" id="WP_201654234.1">
    <property type="nucleotide sequence ID" value="NZ_CP068047.1"/>
</dbReference>
<evidence type="ECO:0000256" key="1">
    <source>
        <dbReference type="ARBA" id="ARBA00023002"/>
    </source>
</evidence>
<organism evidence="3 4">
    <name type="scientific">Devosia oryziradicis</name>
    <dbReference type="NCBI Taxonomy" id="2801335"/>
    <lineage>
        <taxon>Bacteria</taxon>
        <taxon>Pseudomonadati</taxon>
        <taxon>Pseudomonadota</taxon>
        <taxon>Alphaproteobacteria</taxon>
        <taxon>Hyphomicrobiales</taxon>
        <taxon>Devosiaceae</taxon>
        <taxon>Devosia</taxon>
    </lineage>
</organism>
<dbReference type="Gene3D" id="3.40.50.720">
    <property type="entry name" value="NAD(P)-binding Rossmann-like Domain"/>
    <property type="match status" value="1"/>
</dbReference>
<dbReference type="InterPro" id="IPR051267">
    <property type="entry name" value="STEAP_metalloreductase"/>
</dbReference>
<sequence length="198" mass="21356">MNISVFGTGEVGSAVASKLNSLGHDVVFGSRHPGGDRDGIPVLSHVDAAAHGDWIVNALHGEDAMATLVPLDQAGRLLVDIGNWRSAIDSPIVETLGESLQRALPRTRVVKAMNFPSAQLMGHPEKLDGNHSIFLAADDAAARAEVKNLLESFGWLDIIDLGDLTACRAMESLAPMWIRLNEKLGHVWFNLHVVRNDS</sequence>
<evidence type="ECO:0000313" key="4">
    <source>
        <dbReference type="Proteomes" id="UP000595460"/>
    </source>
</evidence>
<dbReference type="Pfam" id="PF03807">
    <property type="entry name" value="F420_oxidored"/>
    <property type="match status" value="1"/>
</dbReference>
<dbReference type="InterPro" id="IPR036291">
    <property type="entry name" value="NAD(P)-bd_dom_sf"/>
</dbReference>
<dbReference type="Proteomes" id="UP000595460">
    <property type="component" value="Chromosome"/>
</dbReference>
<dbReference type="SUPFAM" id="SSF51735">
    <property type="entry name" value="NAD(P)-binding Rossmann-fold domains"/>
    <property type="match status" value="1"/>
</dbReference>
<gene>
    <name evidence="3" type="ORF">JI749_12345</name>
</gene>
<dbReference type="EMBL" id="CP068047">
    <property type="protein sequence ID" value="QQR35159.1"/>
    <property type="molecule type" value="Genomic_DNA"/>
</dbReference>
<feature type="domain" description="Pyrroline-5-carboxylate reductase catalytic N-terminal" evidence="2">
    <location>
        <begin position="3"/>
        <end position="83"/>
    </location>
</feature>
<keyword evidence="4" id="KW-1185">Reference proteome</keyword>
<name>A0ABX7BVQ9_9HYPH</name>
<proteinExistence type="predicted"/>
<dbReference type="PANTHER" id="PTHR14239">
    <property type="entry name" value="DUDULIN-RELATED"/>
    <property type="match status" value="1"/>
</dbReference>